<evidence type="ECO:0000313" key="1">
    <source>
        <dbReference type="EMBL" id="KAJ9114348.1"/>
    </source>
</evidence>
<evidence type="ECO:0000313" key="2">
    <source>
        <dbReference type="Proteomes" id="UP001230649"/>
    </source>
</evidence>
<organism evidence="1 2">
    <name type="scientific">Naganishia adeliensis</name>
    <dbReference type="NCBI Taxonomy" id="92952"/>
    <lineage>
        <taxon>Eukaryota</taxon>
        <taxon>Fungi</taxon>
        <taxon>Dikarya</taxon>
        <taxon>Basidiomycota</taxon>
        <taxon>Agaricomycotina</taxon>
        <taxon>Tremellomycetes</taxon>
        <taxon>Filobasidiales</taxon>
        <taxon>Filobasidiaceae</taxon>
        <taxon>Naganishia</taxon>
    </lineage>
</organism>
<gene>
    <name evidence="1" type="ORF">QFC20_001489</name>
</gene>
<sequence length="447" mass="49396">MQRSLLAPARRLNIRQLARQPVVAPVAFRVGRRALPARPYASLAQEELSKKSPLSRIRFSHVFGGLAILGLFVTTYGLLEWYYAFSSWPEEVRKDLKTAIKARNRGDAMRSEAAFVRAIETSKTLPLEAFAPDSLLKITGIYISLSALLESNGQHRRALQIMQEALAFLDRYDPERGSPIPAQSTEFTLADRTRSIGLAQKIGTLALHISDPSGKDQNGQLAEQYLTRALEAMIKLAGGVEGKESKLVGRDFEFPQQGGSQEVQEDADVDGARLNKVTRKSMGITMEALADLYVRRGDHDLANPLYVQAISTLLPTTPDQAKVKPPVQDRCQAAILMNSLSSSMLNPPSSNNIKASKAWSLRALQLADQALNETIPDEKVQATCERARIVTEFNLGMLSEMESDVPQAVRYLQRAQTHARTVGFKDAAREATDSLQRLRQLGKTGEQ</sequence>
<proteinExistence type="predicted"/>
<name>A0ACC2WSC2_9TREE</name>
<dbReference type="EMBL" id="JASBWS010000009">
    <property type="protein sequence ID" value="KAJ9114348.1"/>
    <property type="molecule type" value="Genomic_DNA"/>
</dbReference>
<protein>
    <submittedName>
        <fullName evidence="1">Uncharacterized protein</fullName>
    </submittedName>
</protein>
<keyword evidence="2" id="KW-1185">Reference proteome</keyword>
<accession>A0ACC2WSC2</accession>
<comment type="caution">
    <text evidence="1">The sequence shown here is derived from an EMBL/GenBank/DDBJ whole genome shotgun (WGS) entry which is preliminary data.</text>
</comment>
<dbReference type="Proteomes" id="UP001230649">
    <property type="component" value="Unassembled WGS sequence"/>
</dbReference>
<reference evidence="1" key="1">
    <citation type="submission" date="2023-04" db="EMBL/GenBank/DDBJ databases">
        <title>Draft Genome sequencing of Naganishia species isolated from polar environments using Oxford Nanopore Technology.</title>
        <authorList>
            <person name="Leo P."/>
            <person name="Venkateswaran K."/>
        </authorList>
    </citation>
    <scope>NUCLEOTIDE SEQUENCE</scope>
    <source>
        <strain evidence="1">MNA-CCFEE 5262</strain>
    </source>
</reference>